<accession>A0A162NL31</accession>
<evidence type="ECO:0000256" key="1">
    <source>
        <dbReference type="ARBA" id="ARBA00022574"/>
    </source>
</evidence>
<dbReference type="STRING" id="763407.A0A162NL31"/>
<dbReference type="PANTHER" id="PTHR14107">
    <property type="entry name" value="WD REPEAT PROTEIN"/>
    <property type="match status" value="1"/>
</dbReference>
<organism evidence="4 5">
    <name type="scientific">Phycomyces blakesleeanus (strain ATCC 8743b / DSM 1359 / FGSC 10004 / NBRC 33097 / NRRL 1555)</name>
    <dbReference type="NCBI Taxonomy" id="763407"/>
    <lineage>
        <taxon>Eukaryota</taxon>
        <taxon>Fungi</taxon>
        <taxon>Fungi incertae sedis</taxon>
        <taxon>Mucoromycota</taxon>
        <taxon>Mucoromycotina</taxon>
        <taxon>Mucoromycetes</taxon>
        <taxon>Mucorales</taxon>
        <taxon>Phycomycetaceae</taxon>
        <taxon>Phycomyces</taxon>
    </lineage>
</organism>
<dbReference type="GO" id="GO:0032153">
    <property type="term" value="C:cell division site"/>
    <property type="evidence" value="ECO:0007669"/>
    <property type="project" value="TreeGrafter"/>
</dbReference>
<evidence type="ECO:0000256" key="2">
    <source>
        <dbReference type="ARBA" id="ARBA00022737"/>
    </source>
</evidence>
<dbReference type="PANTHER" id="PTHR14107:SF16">
    <property type="entry name" value="AT02583P"/>
    <property type="match status" value="1"/>
</dbReference>
<dbReference type="EMBL" id="KV440977">
    <property type="protein sequence ID" value="OAD75208.1"/>
    <property type="molecule type" value="Genomic_DNA"/>
</dbReference>
<dbReference type="PROSITE" id="PS50082">
    <property type="entry name" value="WD_REPEATS_2"/>
    <property type="match status" value="1"/>
</dbReference>
<dbReference type="InParanoid" id="A0A162NL31"/>
<dbReference type="AlphaFoldDB" id="A0A162NL31"/>
<dbReference type="SMART" id="SM00320">
    <property type="entry name" value="WD40"/>
    <property type="match status" value="5"/>
</dbReference>
<evidence type="ECO:0000256" key="3">
    <source>
        <dbReference type="PROSITE-ProRule" id="PRU00221"/>
    </source>
</evidence>
<keyword evidence="2" id="KW-0677">Repeat</keyword>
<name>A0A162NL31_PHYB8</name>
<dbReference type="SUPFAM" id="SSF50978">
    <property type="entry name" value="WD40 repeat-like"/>
    <property type="match status" value="1"/>
</dbReference>
<evidence type="ECO:0000313" key="4">
    <source>
        <dbReference type="EMBL" id="OAD75208.1"/>
    </source>
</evidence>
<reference evidence="5" key="1">
    <citation type="submission" date="2015-06" db="EMBL/GenBank/DDBJ databases">
        <title>Expansion of signal transduction pathways in fungi by whole-genome duplication.</title>
        <authorList>
            <consortium name="DOE Joint Genome Institute"/>
            <person name="Corrochano L.M."/>
            <person name="Kuo A."/>
            <person name="Marcet-Houben M."/>
            <person name="Polaino S."/>
            <person name="Salamov A."/>
            <person name="Villalobos J.M."/>
            <person name="Alvarez M.I."/>
            <person name="Avalos J."/>
            <person name="Benito E.P."/>
            <person name="Benoit I."/>
            <person name="Burger G."/>
            <person name="Camino L.P."/>
            <person name="Canovas D."/>
            <person name="Cerda-Olmedo E."/>
            <person name="Cheng J.-F."/>
            <person name="Dominguez A."/>
            <person name="Elias M."/>
            <person name="Eslava A.P."/>
            <person name="Glaser F."/>
            <person name="Grimwood J."/>
            <person name="Gutierrez G."/>
            <person name="Heitman J."/>
            <person name="Henrissat B."/>
            <person name="Iturriaga E.A."/>
            <person name="Lang B.F."/>
            <person name="Lavin J.L."/>
            <person name="Lee S."/>
            <person name="Li W."/>
            <person name="Lindquist E."/>
            <person name="Lopez-Garcia S."/>
            <person name="Luque E.M."/>
            <person name="Marcos A.T."/>
            <person name="Martin J."/>
            <person name="McCluskey K."/>
            <person name="Medina H.R."/>
            <person name="Miralles-Duran A."/>
            <person name="Miyazaki A."/>
            <person name="Munoz-Torres E."/>
            <person name="Oguiza J.A."/>
            <person name="Ohm R."/>
            <person name="Olmedo M."/>
            <person name="Orejas M."/>
            <person name="Ortiz-Castellanos L."/>
            <person name="Pisabarro A.G."/>
            <person name="Rodriguez-Romero J."/>
            <person name="Ruiz-Herrera J."/>
            <person name="Ruiz-Vazquez R."/>
            <person name="Sanz C."/>
            <person name="Schackwitz W."/>
            <person name="Schmutz J."/>
            <person name="Shahriari M."/>
            <person name="Shelest E."/>
            <person name="Silva-Franco F."/>
            <person name="Soanes D."/>
            <person name="Syed K."/>
            <person name="Tagua V.G."/>
            <person name="Talbot N.J."/>
            <person name="Thon M."/>
            <person name="De vries R.P."/>
            <person name="Wiebenga A."/>
            <person name="Yadav J.S."/>
            <person name="Braun E.L."/>
            <person name="Baker S."/>
            <person name="Garre V."/>
            <person name="Horwitz B."/>
            <person name="Torres-Martinez S."/>
            <person name="Idnurm A."/>
            <person name="Herrera-Estrella A."/>
            <person name="Gabaldon T."/>
            <person name="Grigoriev I.V."/>
        </authorList>
    </citation>
    <scope>NUCLEOTIDE SEQUENCE [LARGE SCALE GENOMIC DNA]</scope>
    <source>
        <strain evidence="5">NRRL 1555(-)</strain>
    </source>
</reference>
<dbReference type="VEuPathDB" id="FungiDB:PHYBLDRAFT_26020"/>
<dbReference type="Proteomes" id="UP000077315">
    <property type="component" value="Unassembled WGS sequence"/>
</dbReference>
<dbReference type="FunCoup" id="A0A162NL31">
    <property type="interactions" value="107"/>
</dbReference>
<dbReference type="RefSeq" id="XP_018293248.1">
    <property type="nucleotide sequence ID" value="XM_018439877.1"/>
</dbReference>
<dbReference type="PROSITE" id="PS50294">
    <property type="entry name" value="WD_REPEATS_REGION"/>
    <property type="match status" value="1"/>
</dbReference>
<dbReference type="GO" id="GO:0051286">
    <property type="term" value="C:cell tip"/>
    <property type="evidence" value="ECO:0007669"/>
    <property type="project" value="TreeGrafter"/>
</dbReference>
<dbReference type="InterPro" id="IPR051362">
    <property type="entry name" value="WD_repeat_creC_regulators"/>
</dbReference>
<feature type="repeat" description="WD" evidence="3">
    <location>
        <begin position="223"/>
        <end position="264"/>
    </location>
</feature>
<dbReference type="GO" id="GO:0045013">
    <property type="term" value="P:carbon catabolite repression of transcription"/>
    <property type="evidence" value="ECO:0007669"/>
    <property type="project" value="TreeGrafter"/>
</dbReference>
<dbReference type="InterPro" id="IPR001680">
    <property type="entry name" value="WD40_rpt"/>
</dbReference>
<gene>
    <name evidence="4" type="ORF">PHYBLDRAFT_26020</name>
</gene>
<keyword evidence="5" id="KW-1185">Reference proteome</keyword>
<protein>
    <submittedName>
        <fullName evidence="4">Uncharacterized protein</fullName>
    </submittedName>
</protein>
<feature type="non-terminal residue" evidence="4">
    <location>
        <position position="1"/>
    </location>
</feature>
<sequence length="416" mass="47343">KRPKHSLAKTKSSFVSRIVLHDQLSKIMTTKAIDDEFLFYNVGASFIWEDANGKIKKPLSRIVFSKDYPTCHDVNPVTRSNHQLDVMIGFSSGDFVWCDPVGNKYCRINKGGIMNDSSVTMLKWVPGSEDRWMASFNDGSILLLDKDRDDQNFVGPSYHEEQGFHASKFHKNSRHNPVSHWRVSDKSITAFAFSPNGMHVATVGYDGILRIIEFKTERLQDVFGGYYGRLQCVAWSPDGKYILTGGQDDLVTIWSFVEKRIIARCQGHRSWVTAVAFDPWRCDDKVYRFGSVGEDCRLLLWDFSFGALHRPKQGRIPVQRNPFCTVPSTVFTRAWDCDYHSDDCSDEHQRTCDDDRTCDSVTNPTVHPVLTKTQVSVLQPVCSQKIHADPCVDLHFGKSTVVTSDRRGCVRTWGRP</sequence>
<dbReference type="InterPro" id="IPR015943">
    <property type="entry name" value="WD40/YVTN_repeat-like_dom_sf"/>
</dbReference>
<dbReference type="GeneID" id="29000783"/>
<keyword evidence="1 3" id="KW-0853">WD repeat</keyword>
<dbReference type="Pfam" id="PF00400">
    <property type="entry name" value="WD40"/>
    <property type="match status" value="3"/>
</dbReference>
<evidence type="ECO:0000313" key="5">
    <source>
        <dbReference type="Proteomes" id="UP000077315"/>
    </source>
</evidence>
<dbReference type="InterPro" id="IPR036322">
    <property type="entry name" value="WD40_repeat_dom_sf"/>
</dbReference>
<dbReference type="GO" id="GO:0005634">
    <property type="term" value="C:nucleus"/>
    <property type="evidence" value="ECO:0007669"/>
    <property type="project" value="TreeGrafter"/>
</dbReference>
<proteinExistence type="predicted"/>
<dbReference type="OrthoDB" id="3367at2759"/>
<dbReference type="Gene3D" id="2.130.10.10">
    <property type="entry name" value="YVTN repeat-like/Quinoprotein amine dehydrogenase"/>
    <property type="match status" value="1"/>
</dbReference>